<dbReference type="InterPro" id="IPR001098">
    <property type="entry name" value="DNA-dir_DNA_pol_A_palm_dom"/>
</dbReference>
<dbReference type="Gene3D" id="1.20.1060.10">
    <property type="entry name" value="Taq DNA Polymerase, Chain T, domain 4"/>
    <property type="match status" value="1"/>
</dbReference>
<comment type="caution">
    <text evidence="13">The sequence shown here is derived from an EMBL/GenBank/DDBJ whole genome shotgun (WGS) entry which is preliminary data.</text>
</comment>
<dbReference type="SMART" id="SM00475">
    <property type="entry name" value="53EXOc"/>
    <property type="match status" value="1"/>
</dbReference>
<keyword evidence="3 13" id="KW-0808">Transferase</keyword>
<dbReference type="InterPro" id="IPR036397">
    <property type="entry name" value="RNaseH_sf"/>
</dbReference>
<dbReference type="CDD" id="cd09898">
    <property type="entry name" value="H3TH_53EXO"/>
    <property type="match status" value="1"/>
</dbReference>
<dbReference type="CDD" id="cd09859">
    <property type="entry name" value="PIN_53EXO"/>
    <property type="match status" value="1"/>
</dbReference>
<dbReference type="Pfam" id="PF00476">
    <property type="entry name" value="DNA_pol_A"/>
    <property type="match status" value="1"/>
</dbReference>
<keyword evidence="6" id="KW-0227">DNA damage</keyword>
<evidence type="ECO:0000256" key="2">
    <source>
        <dbReference type="ARBA" id="ARBA00012417"/>
    </source>
</evidence>
<dbReference type="FunFam" id="1.20.1060.10:FF:000001">
    <property type="entry name" value="DNA polymerase I"/>
    <property type="match status" value="1"/>
</dbReference>
<accession>A0A933DSR4</accession>
<dbReference type="GO" id="GO:0003677">
    <property type="term" value="F:DNA binding"/>
    <property type="evidence" value="ECO:0007669"/>
    <property type="project" value="UniProtKB-KW"/>
</dbReference>
<evidence type="ECO:0000259" key="11">
    <source>
        <dbReference type="SMART" id="SM00475"/>
    </source>
</evidence>
<organism evidence="13 14">
    <name type="scientific">Candidatus Sungiibacteriota bacterium</name>
    <dbReference type="NCBI Taxonomy" id="2750080"/>
    <lineage>
        <taxon>Bacteria</taxon>
        <taxon>Candidatus Sungiibacteriota</taxon>
    </lineage>
</organism>
<keyword evidence="9" id="KW-0234">DNA repair</keyword>
<dbReference type="InterPro" id="IPR002298">
    <property type="entry name" value="DNA_polymerase_A"/>
</dbReference>
<sequence length="864" mass="95450">MKRLVLIDSHAIIHRAFHALPPLTGPAGEPVAAVYGFAAMFLKLLRELKPDYIVAVFDAPGPTFRHVAFERYKATRAKAPDALYRQIPLVKELVAAFGIPVVEQQGFEADDLIGTIALQVSKRHPGVETIIATGDLDTLQLVDRRTKVYTMRRGVTDAVLYDLAAVRERYGLVPRQLADFKGLRGDPSDNIPGVKGIGEKTASELLVRYGTIEDVYRALKQDRLSAKPGVAAALKAHEADALFSKTLATIDKNVPISFVLEFARLRKSETVQESSRAALARFGFESLLKRMAGGSAPAVPIAPAAAGVPAAAPQARVRVSRTGRLSDIRRRGAAVLLADAGGGLAAAVSEREVYEVPAAGLNDPASKRWLAKGRTYFFDAKPLVRRGLSYDPARMRDFALMWYLLEPGRRDYDPAALIAREFRGAPPPTSVHEVATRLLELAPRLEERLKREELAGVYDDLDAPLLPILAAMEERGIAFNAKPLAALSRAMGRELGRLEVQIHRVAGGPFNILSPRQLSEVLFGKLGLAEKGIRRTEKTGAYSMSEAELLKLKRLHPIIADVLAYRELAKLKSTYVDALPKLVAPDGRIHTTWNQMGTATGRLASANPNLQNIPIRSERGRAIRKAFVAAPGFLLAAFDYSQLELRIAADMAADDKMRDAFRQGIDIHRLTAAEVNNLPLEAVTPELRYRAKALNFGVLYGMGARAFAESAGISRDEAEHFIEEYFTDFQGIARFIAETKAMAHERGFTRTAFGRKRFFTDLAASSFRLQREAERMAVNHPIQGTEADIMRKAMIEVDRFIRARGLSEDVRLLLQIHDELMFEIRKERIVGVMPEIRRIMEGAWAGTVPMRVEVKQGPNWGALE</sequence>
<dbReference type="PRINTS" id="PR00868">
    <property type="entry name" value="DNAPOLI"/>
</dbReference>
<dbReference type="CDD" id="cd08637">
    <property type="entry name" value="DNA_pol_A_pol_I_C"/>
    <property type="match status" value="1"/>
</dbReference>
<dbReference type="GO" id="GO:0003887">
    <property type="term" value="F:DNA-directed DNA polymerase activity"/>
    <property type="evidence" value="ECO:0007669"/>
    <property type="project" value="UniProtKB-KW"/>
</dbReference>
<dbReference type="InterPro" id="IPR008918">
    <property type="entry name" value="HhH2"/>
</dbReference>
<evidence type="ECO:0000313" key="13">
    <source>
        <dbReference type="EMBL" id="MBI4132132.1"/>
    </source>
</evidence>
<dbReference type="InterPro" id="IPR020046">
    <property type="entry name" value="5-3_exonucl_a-hlix_arch_N"/>
</dbReference>
<comment type="catalytic activity">
    <reaction evidence="10">
        <text>DNA(n) + a 2'-deoxyribonucleoside 5'-triphosphate = DNA(n+1) + diphosphate</text>
        <dbReference type="Rhea" id="RHEA:22508"/>
        <dbReference type="Rhea" id="RHEA-COMP:17339"/>
        <dbReference type="Rhea" id="RHEA-COMP:17340"/>
        <dbReference type="ChEBI" id="CHEBI:33019"/>
        <dbReference type="ChEBI" id="CHEBI:61560"/>
        <dbReference type="ChEBI" id="CHEBI:173112"/>
        <dbReference type="EC" id="2.7.7.7"/>
    </reaction>
</comment>
<dbReference type="PANTHER" id="PTHR10133:SF27">
    <property type="entry name" value="DNA POLYMERASE NU"/>
    <property type="match status" value="1"/>
</dbReference>
<dbReference type="GO" id="GO:0006261">
    <property type="term" value="P:DNA-templated DNA replication"/>
    <property type="evidence" value="ECO:0007669"/>
    <property type="project" value="InterPro"/>
</dbReference>
<keyword evidence="8" id="KW-0238">DNA-binding</keyword>
<dbReference type="PANTHER" id="PTHR10133">
    <property type="entry name" value="DNA POLYMERASE I"/>
    <property type="match status" value="1"/>
</dbReference>
<name>A0A933DSR4_9BACT</name>
<evidence type="ECO:0000259" key="12">
    <source>
        <dbReference type="SMART" id="SM00482"/>
    </source>
</evidence>
<dbReference type="NCBIfam" id="NF004397">
    <property type="entry name" value="PRK05755.1"/>
    <property type="match status" value="1"/>
</dbReference>
<dbReference type="InterPro" id="IPR002421">
    <property type="entry name" value="5-3_exonuclease"/>
</dbReference>
<dbReference type="InterPro" id="IPR029060">
    <property type="entry name" value="PIN-like_dom_sf"/>
</dbReference>
<dbReference type="Gene3D" id="3.30.70.370">
    <property type="match status" value="1"/>
</dbReference>
<dbReference type="EMBL" id="JACQMJ010000004">
    <property type="protein sequence ID" value="MBI4132132.1"/>
    <property type="molecule type" value="Genomic_DNA"/>
</dbReference>
<dbReference type="Pfam" id="PF01367">
    <property type="entry name" value="5_3_exonuc"/>
    <property type="match status" value="1"/>
</dbReference>
<keyword evidence="7" id="KW-0239">DNA-directed DNA polymerase</keyword>
<dbReference type="SMART" id="SM00279">
    <property type="entry name" value="HhH2"/>
    <property type="match status" value="1"/>
</dbReference>
<dbReference type="FunFam" id="1.10.150.20:FF:000003">
    <property type="entry name" value="DNA polymerase I"/>
    <property type="match status" value="1"/>
</dbReference>
<dbReference type="SMART" id="SM00482">
    <property type="entry name" value="POLAc"/>
    <property type="match status" value="1"/>
</dbReference>
<comment type="similarity">
    <text evidence="1">Belongs to the DNA polymerase type-A family.</text>
</comment>
<dbReference type="AlphaFoldDB" id="A0A933DSR4"/>
<protein>
    <recommendedName>
        <fullName evidence="2">DNA-directed DNA polymerase</fullName>
        <ecNumber evidence="2">2.7.7.7</ecNumber>
    </recommendedName>
</protein>
<dbReference type="GO" id="GO:0008409">
    <property type="term" value="F:5'-3' exonuclease activity"/>
    <property type="evidence" value="ECO:0007669"/>
    <property type="project" value="InterPro"/>
</dbReference>
<keyword evidence="5" id="KW-0235">DNA replication</keyword>
<evidence type="ECO:0000256" key="7">
    <source>
        <dbReference type="ARBA" id="ARBA00022932"/>
    </source>
</evidence>
<dbReference type="SUPFAM" id="SSF56672">
    <property type="entry name" value="DNA/RNA polymerases"/>
    <property type="match status" value="1"/>
</dbReference>
<dbReference type="InterPro" id="IPR043502">
    <property type="entry name" value="DNA/RNA_pol_sf"/>
</dbReference>
<evidence type="ECO:0000313" key="14">
    <source>
        <dbReference type="Proteomes" id="UP000704960"/>
    </source>
</evidence>
<gene>
    <name evidence="13" type="primary">polA</name>
    <name evidence="13" type="ORF">HY474_00700</name>
</gene>
<evidence type="ECO:0000256" key="9">
    <source>
        <dbReference type="ARBA" id="ARBA00023204"/>
    </source>
</evidence>
<dbReference type="Gene3D" id="1.10.150.20">
    <property type="entry name" value="5' to 3' exonuclease, C-terminal subdomain"/>
    <property type="match status" value="2"/>
</dbReference>
<evidence type="ECO:0000256" key="8">
    <source>
        <dbReference type="ARBA" id="ARBA00023125"/>
    </source>
</evidence>
<keyword evidence="4 13" id="KW-0548">Nucleotidyltransferase</keyword>
<feature type="domain" description="DNA-directed DNA polymerase family A palm" evidence="12">
    <location>
        <begin position="620"/>
        <end position="828"/>
    </location>
</feature>
<feature type="domain" description="5'-3' exonuclease" evidence="11">
    <location>
        <begin position="2"/>
        <end position="266"/>
    </location>
</feature>
<evidence type="ECO:0000256" key="1">
    <source>
        <dbReference type="ARBA" id="ARBA00007705"/>
    </source>
</evidence>
<dbReference type="SUPFAM" id="SSF88723">
    <property type="entry name" value="PIN domain-like"/>
    <property type="match status" value="1"/>
</dbReference>
<dbReference type="GO" id="GO:0006302">
    <property type="term" value="P:double-strand break repair"/>
    <property type="evidence" value="ECO:0007669"/>
    <property type="project" value="TreeGrafter"/>
</dbReference>
<evidence type="ECO:0000256" key="6">
    <source>
        <dbReference type="ARBA" id="ARBA00022763"/>
    </source>
</evidence>
<evidence type="ECO:0000256" key="3">
    <source>
        <dbReference type="ARBA" id="ARBA00022679"/>
    </source>
</evidence>
<dbReference type="Gene3D" id="3.40.50.1010">
    <property type="entry name" value="5'-nuclease"/>
    <property type="match status" value="1"/>
</dbReference>
<evidence type="ECO:0000256" key="10">
    <source>
        <dbReference type="ARBA" id="ARBA00049244"/>
    </source>
</evidence>
<dbReference type="Pfam" id="PF02739">
    <property type="entry name" value="5_3_exonuc_N"/>
    <property type="match status" value="1"/>
</dbReference>
<dbReference type="Proteomes" id="UP000704960">
    <property type="component" value="Unassembled WGS sequence"/>
</dbReference>
<dbReference type="InterPro" id="IPR020045">
    <property type="entry name" value="DNA_polI_H3TH"/>
</dbReference>
<evidence type="ECO:0000256" key="4">
    <source>
        <dbReference type="ARBA" id="ARBA00022695"/>
    </source>
</evidence>
<dbReference type="EC" id="2.7.7.7" evidence="2"/>
<proteinExistence type="inferred from homology"/>
<dbReference type="InterPro" id="IPR036279">
    <property type="entry name" value="5-3_exonuclease_C_sf"/>
</dbReference>
<reference evidence="13" key="1">
    <citation type="submission" date="2020-07" db="EMBL/GenBank/DDBJ databases">
        <title>Huge and variable diversity of episymbiotic CPR bacteria and DPANN archaea in groundwater ecosystems.</title>
        <authorList>
            <person name="He C.Y."/>
            <person name="Keren R."/>
            <person name="Whittaker M."/>
            <person name="Farag I.F."/>
            <person name="Doudna J."/>
            <person name="Cate J.H.D."/>
            <person name="Banfield J.F."/>
        </authorList>
    </citation>
    <scope>NUCLEOTIDE SEQUENCE</scope>
    <source>
        <strain evidence="13">NC_groundwater_1226_Ag_S-0.1um_59_124</strain>
    </source>
</reference>
<evidence type="ECO:0000256" key="5">
    <source>
        <dbReference type="ARBA" id="ARBA00022705"/>
    </source>
</evidence>
<dbReference type="SUPFAM" id="SSF47807">
    <property type="entry name" value="5' to 3' exonuclease, C-terminal subdomain"/>
    <property type="match status" value="1"/>
</dbReference>
<dbReference type="Gene3D" id="3.30.420.10">
    <property type="entry name" value="Ribonuclease H-like superfamily/Ribonuclease H"/>
    <property type="match status" value="1"/>
</dbReference>
<dbReference type="FunFam" id="1.10.150.20:FF:000002">
    <property type="entry name" value="DNA polymerase I"/>
    <property type="match status" value="1"/>
</dbReference>